<organism evidence="2 3">
    <name type="scientific">Panurus biarmicus</name>
    <name type="common">Bearded tit</name>
    <dbReference type="NCBI Taxonomy" id="181101"/>
    <lineage>
        <taxon>Eukaryota</taxon>
        <taxon>Metazoa</taxon>
        <taxon>Chordata</taxon>
        <taxon>Craniata</taxon>
        <taxon>Vertebrata</taxon>
        <taxon>Euteleostomi</taxon>
        <taxon>Archelosauria</taxon>
        <taxon>Archosauria</taxon>
        <taxon>Dinosauria</taxon>
        <taxon>Saurischia</taxon>
        <taxon>Theropoda</taxon>
        <taxon>Coelurosauria</taxon>
        <taxon>Aves</taxon>
        <taxon>Neognathae</taxon>
        <taxon>Neoaves</taxon>
        <taxon>Telluraves</taxon>
        <taxon>Australaves</taxon>
        <taxon>Passeriformes</taxon>
        <taxon>Sylvioidea</taxon>
        <taxon>Sylviidae</taxon>
        <taxon>Sylviidae incertae sedis</taxon>
        <taxon>Panurus</taxon>
    </lineage>
</organism>
<sequence length="71" mass="8053">DLLFRLRGNADFWLGLRRRGGRLQWGDGSDFSSWVPVLGNSECVYLADDKFRSEGCSNQRPYLCSKAQAPL</sequence>
<feature type="non-terminal residue" evidence="2">
    <location>
        <position position="1"/>
    </location>
</feature>
<feature type="non-terminal residue" evidence="2">
    <location>
        <position position="71"/>
    </location>
</feature>
<accession>A0A7K6MZV4</accession>
<dbReference type="AlphaFoldDB" id="A0A7K6MZV4"/>
<comment type="caution">
    <text evidence="2">The sequence shown here is derived from an EMBL/GenBank/DDBJ whole genome shotgun (WGS) entry which is preliminary data.</text>
</comment>
<gene>
    <name evidence="2" type="primary">Clec2d</name>
    <name evidence="2" type="ORF">PANBIA_R12003</name>
</gene>
<dbReference type="InterPro" id="IPR001304">
    <property type="entry name" value="C-type_lectin-like"/>
</dbReference>
<proteinExistence type="predicted"/>
<dbReference type="EMBL" id="VZRT01012544">
    <property type="protein sequence ID" value="NWW41914.1"/>
    <property type="molecule type" value="Genomic_DNA"/>
</dbReference>
<name>A0A7K6MZV4_PANBI</name>
<dbReference type="InterPro" id="IPR016187">
    <property type="entry name" value="CTDL_fold"/>
</dbReference>
<dbReference type="InterPro" id="IPR016186">
    <property type="entry name" value="C-type_lectin-like/link_sf"/>
</dbReference>
<dbReference type="PROSITE" id="PS50041">
    <property type="entry name" value="C_TYPE_LECTIN_2"/>
    <property type="match status" value="1"/>
</dbReference>
<feature type="domain" description="C-type lectin" evidence="1">
    <location>
        <begin position="1"/>
        <end position="65"/>
    </location>
</feature>
<dbReference type="Proteomes" id="UP000545574">
    <property type="component" value="Unassembled WGS sequence"/>
</dbReference>
<protein>
    <submittedName>
        <fullName evidence="2">CLC2D protein</fullName>
    </submittedName>
</protein>
<dbReference type="Pfam" id="PF00059">
    <property type="entry name" value="Lectin_C"/>
    <property type="match status" value="1"/>
</dbReference>
<evidence type="ECO:0000313" key="3">
    <source>
        <dbReference type="Proteomes" id="UP000545574"/>
    </source>
</evidence>
<keyword evidence="3" id="KW-1185">Reference proteome</keyword>
<evidence type="ECO:0000259" key="1">
    <source>
        <dbReference type="PROSITE" id="PS50041"/>
    </source>
</evidence>
<dbReference type="SUPFAM" id="SSF56436">
    <property type="entry name" value="C-type lectin-like"/>
    <property type="match status" value="1"/>
</dbReference>
<evidence type="ECO:0000313" key="2">
    <source>
        <dbReference type="EMBL" id="NWW41914.1"/>
    </source>
</evidence>
<dbReference type="Gene3D" id="3.10.100.10">
    <property type="entry name" value="Mannose-Binding Protein A, subunit A"/>
    <property type="match status" value="1"/>
</dbReference>
<reference evidence="2 3" key="1">
    <citation type="submission" date="2019-09" db="EMBL/GenBank/DDBJ databases">
        <title>Bird 10,000 Genomes (B10K) Project - Family phase.</title>
        <authorList>
            <person name="Zhang G."/>
        </authorList>
    </citation>
    <scope>NUCLEOTIDE SEQUENCE [LARGE SCALE GENOMIC DNA]</scope>
    <source>
        <strain evidence="2">B10K-DU-030-18</strain>
    </source>
</reference>